<dbReference type="Pfam" id="PF00923">
    <property type="entry name" value="TAL_FSA"/>
    <property type="match status" value="1"/>
</dbReference>
<dbReference type="InterPro" id="IPR001585">
    <property type="entry name" value="TAL/FSA"/>
</dbReference>
<evidence type="ECO:0000256" key="1">
    <source>
        <dbReference type="ARBA" id="ARBA00023270"/>
    </source>
</evidence>
<evidence type="ECO:0000256" key="2">
    <source>
        <dbReference type="RuleBase" id="RU000501"/>
    </source>
</evidence>
<dbReference type="EC" id="2.2.1.2" evidence="2"/>
<dbReference type="STRING" id="3088.A0A383W913"/>
<evidence type="ECO:0000313" key="3">
    <source>
        <dbReference type="EMBL" id="SZX73680.1"/>
    </source>
</evidence>
<accession>A0A383W913</accession>
<reference evidence="3 4" key="1">
    <citation type="submission" date="2016-10" db="EMBL/GenBank/DDBJ databases">
        <authorList>
            <person name="Cai Z."/>
        </authorList>
    </citation>
    <scope>NUCLEOTIDE SEQUENCE [LARGE SCALE GENOMIC DNA]</scope>
</reference>
<keyword evidence="4" id="KW-1185">Reference proteome</keyword>
<dbReference type="InterPro" id="IPR013785">
    <property type="entry name" value="Aldolase_TIM"/>
</dbReference>
<evidence type="ECO:0000313" key="4">
    <source>
        <dbReference type="Proteomes" id="UP000256970"/>
    </source>
</evidence>
<dbReference type="EMBL" id="FNXT01001196">
    <property type="protein sequence ID" value="SZX73680.1"/>
    <property type="molecule type" value="Genomic_DNA"/>
</dbReference>
<dbReference type="AlphaFoldDB" id="A0A383W913"/>
<proteinExistence type="predicted"/>
<protein>
    <recommendedName>
        <fullName evidence="2">Transaldolase</fullName>
        <ecNumber evidence="2">2.2.1.2</ecNumber>
    </recommendedName>
</protein>
<keyword evidence="2" id="KW-0570">Pentose shunt</keyword>
<gene>
    <name evidence="3" type="ORF">BQ4739_LOCUS13933</name>
</gene>
<dbReference type="PANTHER" id="PTHR10683:SF18">
    <property type="entry name" value="TRANSALDOLASE"/>
    <property type="match status" value="1"/>
</dbReference>
<comment type="function">
    <text evidence="2">Catalyzes the rate-limiting step of the non-oxidative phase in the pentose phosphate pathway. Catalyzes the reversible conversion of sedheptulose-7-phosphate and D-glyceraldehyde 3-phosphate into erythrose-4-phosphate and beta-D-fructose 6-phosphate.</text>
</comment>
<dbReference type="InterPro" id="IPR018225">
    <property type="entry name" value="Transaldolase_AS"/>
</dbReference>
<keyword evidence="1" id="KW-0704">Schiff base</keyword>
<dbReference type="GO" id="GO:0005975">
    <property type="term" value="P:carbohydrate metabolic process"/>
    <property type="evidence" value="ECO:0007669"/>
    <property type="project" value="InterPro"/>
</dbReference>
<sequence>MAFASGALQRRQCSSAAACHRPRCSSSSRIAARFVRCAASSSSSAAAAGSAAVATAEPAAWVKPGSQLEQLAAMTVLSIDTGDIQTIEKFAATGFITDATTNPLFVSQAAARGSEPEYAAMVDAAVTAACAGYSNTAAGLPPAVPPHMPGSAPSAATIDLAIDCLSIELGKRILGIVQGYVSTEVDIRLSFDAAASEARARRIIDLYEAAGVPRSRVLIKLAGTWEGVKAAEALEKDGIRCNITLVFGFCQAVAAAQAGATLISPFPGRVLEWVKANGGPQAFSPAEDPGVVACRRMYAYFRKHGHATICMPASWRSSTGNDLLDEVRALAGTDRMTIPPPLLTQLAEDTSPLPRLLTPGAAGTAAECSDNGERLSEAAFRWELANDGAANDKMAAGLRAFAGDTARLVEVLQAHPGWQKA</sequence>
<comment type="catalytic activity">
    <reaction evidence="2">
        <text>D-sedoheptulose 7-phosphate + D-glyceraldehyde 3-phosphate = D-erythrose 4-phosphate + beta-D-fructose 6-phosphate</text>
        <dbReference type="Rhea" id="RHEA:17053"/>
        <dbReference type="ChEBI" id="CHEBI:16897"/>
        <dbReference type="ChEBI" id="CHEBI:57483"/>
        <dbReference type="ChEBI" id="CHEBI:57634"/>
        <dbReference type="ChEBI" id="CHEBI:59776"/>
        <dbReference type="EC" id="2.2.1.2"/>
    </reaction>
</comment>
<dbReference type="SUPFAM" id="SSF51569">
    <property type="entry name" value="Aldolase"/>
    <property type="match status" value="1"/>
</dbReference>
<dbReference type="PANTHER" id="PTHR10683">
    <property type="entry name" value="TRANSALDOLASE"/>
    <property type="match status" value="1"/>
</dbReference>
<dbReference type="UniPathway" id="UPA00115">
    <property type="reaction ID" value="UER00414"/>
</dbReference>
<dbReference type="Gene3D" id="3.20.20.70">
    <property type="entry name" value="Aldolase class I"/>
    <property type="match status" value="1"/>
</dbReference>
<dbReference type="GO" id="GO:0006098">
    <property type="term" value="P:pentose-phosphate shunt"/>
    <property type="evidence" value="ECO:0007669"/>
    <property type="project" value="UniProtKB-UniPathway"/>
</dbReference>
<name>A0A383W913_TETOB</name>
<dbReference type="PROSITE" id="PS00958">
    <property type="entry name" value="TRANSALDOLASE_2"/>
    <property type="match status" value="1"/>
</dbReference>
<keyword evidence="2" id="KW-0808">Transferase</keyword>
<dbReference type="GO" id="GO:0004801">
    <property type="term" value="F:transaldolase activity"/>
    <property type="evidence" value="ECO:0007669"/>
    <property type="project" value="UniProtKB-EC"/>
</dbReference>
<comment type="pathway">
    <text evidence="2">Carbohydrate degradation; pentose phosphate pathway; D-glyceraldehyde 3-phosphate and beta-D-fructose 6-phosphate from D-ribose 5-phosphate and D-xylulose 5-phosphate (non-oxidative stage): step 2/3.</text>
</comment>
<organism evidence="3 4">
    <name type="scientific">Tetradesmus obliquus</name>
    <name type="common">Green alga</name>
    <name type="synonym">Acutodesmus obliquus</name>
    <dbReference type="NCBI Taxonomy" id="3088"/>
    <lineage>
        <taxon>Eukaryota</taxon>
        <taxon>Viridiplantae</taxon>
        <taxon>Chlorophyta</taxon>
        <taxon>core chlorophytes</taxon>
        <taxon>Chlorophyceae</taxon>
        <taxon>CS clade</taxon>
        <taxon>Sphaeropleales</taxon>
        <taxon>Scenedesmaceae</taxon>
        <taxon>Tetradesmus</taxon>
    </lineage>
</organism>
<dbReference type="Proteomes" id="UP000256970">
    <property type="component" value="Unassembled WGS sequence"/>
</dbReference>